<name>A0A089LYE4_9BACL</name>
<dbReference type="KEGG" id="pgm:PGRAT_01950"/>
<dbReference type="GO" id="GO:0016740">
    <property type="term" value="F:transferase activity"/>
    <property type="evidence" value="ECO:0007669"/>
    <property type="project" value="UniProtKB-KW"/>
</dbReference>
<dbReference type="STRING" id="189425.PGRAT_01950"/>
<dbReference type="RefSeq" id="WP_025705566.1">
    <property type="nucleotide sequence ID" value="NZ_CP009287.1"/>
</dbReference>
<dbReference type="InterPro" id="IPR008928">
    <property type="entry name" value="6-hairpin_glycosidase_sf"/>
</dbReference>
<sequence>MQTPVAVPLKTSYLRRITDDTGIFQHTKFGVPDRSKGYTTDDNARALIAAVLMYKQNRQSATLDLIHTYLSFIHHAQNEQGNFRNFMDYNRSFMEESGSEDCQGRTLWALGFMLSNASILPDNLLNTCRYLINQSLPYLEKLGSPRAAAYAVIGLSYLVNTPGALTYSFPYPHAAGHTAEEAAFLPKIVITELIETIAVRLHKQYIRTKGDGWNWYEDSLTYGNSMLPWALLKAFGISGNPDLQATAKESLDFLASQTFAPEGYYRPIGSHGWLLRGGKPAEYDEQPIEACEMLLACREAAVVLKDPAYQKRADLCYAWYTGHNSLKLPLIDAQTGACYDGIHSAGLNLNQGSESIISFSIAHLVTYHG</sequence>
<dbReference type="EMBL" id="CP009287">
    <property type="protein sequence ID" value="AIQ66551.1"/>
    <property type="molecule type" value="Genomic_DNA"/>
</dbReference>
<protein>
    <submittedName>
        <fullName evidence="1">Glycosyltransferase</fullName>
    </submittedName>
</protein>
<keyword evidence="2" id="KW-1185">Reference proteome</keyword>
<accession>A0A089LYE4</accession>
<evidence type="ECO:0000313" key="1">
    <source>
        <dbReference type="EMBL" id="AIQ66551.1"/>
    </source>
</evidence>
<dbReference type="eggNOG" id="COG1331">
    <property type="taxonomic scope" value="Bacteria"/>
</dbReference>
<organism evidence="1 2">
    <name type="scientific">Paenibacillus graminis</name>
    <dbReference type="NCBI Taxonomy" id="189425"/>
    <lineage>
        <taxon>Bacteria</taxon>
        <taxon>Bacillati</taxon>
        <taxon>Bacillota</taxon>
        <taxon>Bacilli</taxon>
        <taxon>Bacillales</taxon>
        <taxon>Paenibacillaceae</taxon>
        <taxon>Paenibacillus</taxon>
    </lineage>
</organism>
<dbReference type="AlphaFoldDB" id="A0A089LYE4"/>
<evidence type="ECO:0000313" key="2">
    <source>
        <dbReference type="Proteomes" id="UP000029500"/>
    </source>
</evidence>
<gene>
    <name evidence="1" type="ORF">PGRAT_01950</name>
</gene>
<dbReference type="Proteomes" id="UP000029500">
    <property type="component" value="Chromosome"/>
</dbReference>
<keyword evidence="1" id="KW-0808">Transferase</keyword>
<dbReference type="OrthoDB" id="9795873at2"/>
<dbReference type="HOGENOM" id="CLU_771237_0_0_9"/>
<dbReference type="SUPFAM" id="SSF48208">
    <property type="entry name" value="Six-hairpin glycosidases"/>
    <property type="match status" value="1"/>
</dbReference>
<proteinExistence type="predicted"/>
<dbReference type="GO" id="GO:0005975">
    <property type="term" value="P:carbohydrate metabolic process"/>
    <property type="evidence" value="ECO:0007669"/>
    <property type="project" value="InterPro"/>
</dbReference>
<reference evidence="1 2" key="1">
    <citation type="submission" date="2014-08" db="EMBL/GenBank/DDBJ databases">
        <title>Comparative genomics of the Paenibacillus odorifer group.</title>
        <authorList>
            <person name="den Bakker H.C."/>
            <person name="Tsai Y.-C."/>
            <person name="Martin N."/>
            <person name="Korlach J."/>
            <person name="Wiedmann M."/>
        </authorList>
    </citation>
    <scope>NUCLEOTIDE SEQUENCE [LARGE SCALE GENOMIC DNA]</scope>
    <source>
        <strain evidence="1 2">DSM 15220</strain>
    </source>
</reference>